<dbReference type="PANTHER" id="PTHR33728">
    <property type="entry name" value="CTTNBP 2 AMINO-TERMINAL-LIKE PROTEIN"/>
    <property type="match status" value="1"/>
</dbReference>
<reference evidence="3" key="1">
    <citation type="submission" date="2021-01" db="EMBL/GenBank/DDBJ databases">
        <authorList>
            <person name="Bezrukov I."/>
        </authorList>
    </citation>
    <scope>NUCLEOTIDE SEQUENCE</scope>
</reference>
<feature type="transmembrane region" description="Helical" evidence="2">
    <location>
        <begin position="20"/>
        <end position="40"/>
    </location>
</feature>
<keyword evidence="4" id="KW-1185">Reference proteome</keyword>
<dbReference type="PANTHER" id="PTHR33728:SF13">
    <property type="entry name" value="CTTNBP 2 AMINO-TERMINAL-LIKE PROTEIN"/>
    <property type="match status" value="1"/>
</dbReference>
<dbReference type="Proteomes" id="UP000682877">
    <property type="component" value="Chromosome 1"/>
</dbReference>
<dbReference type="AlphaFoldDB" id="A0A8S1ZCX1"/>
<feature type="region of interest" description="Disordered" evidence="1">
    <location>
        <begin position="113"/>
        <end position="143"/>
    </location>
</feature>
<feature type="region of interest" description="Disordered" evidence="1">
    <location>
        <begin position="237"/>
        <end position="319"/>
    </location>
</feature>
<dbReference type="EMBL" id="LR999451">
    <property type="protein sequence ID" value="CAE5957164.1"/>
    <property type="molecule type" value="Genomic_DNA"/>
</dbReference>
<name>A0A8S1ZCX1_ARAAE</name>
<proteinExistence type="predicted"/>
<keyword evidence="2" id="KW-0812">Transmembrane</keyword>
<feature type="compositionally biased region" description="Basic and acidic residues" evidence="1">
    <location>
        <begin position="259"/>
        <end position="271"/>
    </location>
</feature>
<evidence type="ECO:0000256" key="2">
    <source>
        <dbReference type="SAM" id="Phobius"/>
    </source>
</evidence>
<feature type="compositionally biased region" description="Basic and acidic residues" evidence="1">
    <location>
        <begin position="285"/>
        <end position="297"/>
    </location>
</feature>
<keyword evidence="2" id="KW-1133">Transmembrane helix</keyword>
<protein>
    <submittedName>
        <fullName evidence="3">Uncharacterized protein</fullName>
    </submittedName>
</protein>
<keyword evidence="2" id="KW-0472">Membrane</keyword>
<evidence type="ECO:0000313" key="4">
    <source>
        <dbReference type="Proteomes" id="UP000682877"/>
    </source>
</evidence>
<sequence>MNLRREEPWKSQFDDSVNAVSFGFVATAILISMFLVMAIFERLIRTTTTSTTNSDSSSSRVLPGMDSRVGFNGAATKLGYQSPKMTVYSNGVSVLMPGDDIPTFIAHPAPVPCPPQNISHSATADKKDDPVSGKNTAPPPSVVDEETVVKEVLSETTLLTSSNDNSTVEKMTTTKIQEDEEKKPGIVVDVAQEPVSTKPGTVEPEKGSEVSEICSLSESLLSIVNGYDEEEVKQMKSQVVRQRSPAKSRNRVMVSYPNRRTDMSPRKRNVEEEAGSVRLVPPGTGKRDPTERSERRSRSPAMNRSVMMGPTRSQQSTDSCVAMRRQNQSPGRVRLDPYKNGSEQDCNHHKWPGSVGNYNIAPNDSFENPLVSLECFIFL</sequence>
<gene>
    <name evidence="3" type="ORF">AARE701A_LOCUS891</name>
</gene>
<evidence type="ECO:0000256" key="1">
    <source>
        <dbReference type="SAM" id="MobiDB-lite"/>
    </source>
</evidence>
<evidence type="ECO:0000313" key="3">
    <source>
        <dbReference type="EMBL" id="CAE5957164.1"/>
    </source>
</evidence>
<accession>A0A8S1ZCX1</accession>
<organism evidence="3 4">
    <name type="scientific">Arabidopsis arenosa</name>
    <name type="common">Sand rock-cress</name>
    <name type="synonym">Cardaminopsis arenosa</name>
    <dbReference type="NCBI Taxonomy" id="38785"/>
    <lineage>
        <taxon>Eukaryota</taxon>
        <taxon>Viridiplantae</taxon>
        <taxon>Streptophyta</taxon>
        <taxon>Embryophyta</taxon>
        <taxon>Tracheophyta</taxon>
        <taxon>Spermatophyta</taxon>
        <taxon>Magnoliopsida</taxon>
        <taxon>eudicotyledons</taxon>
        <taxon>Gunneridae</taxon>
        <taxon>Pentapetalae</taxon>
        <taxon>rosids</taxon>
        <taxon>malvids</taxon>
        <taxon>Brassicales</taxon>
        <taxon>Brassicaceae</taxon>
        <taxon>Camelineae</taxon>
        <taxon>Arabidopsis</taxon>
    </lineage>
</organism>